<feature type="region of interest" description="Disordered" evidence="1">
    <location>
        <begin position="474"/>
        <end position="496"/>
    </location>
</feature>
<sequence length="634" mass="65696">MTPVGVQSLYADSGHSFRLAEDGEKRSVALFAVELPDERLARAYCINAVVASADGGHNLSSFGAEGIPGGPHVRWILKNAYPGIEVHELAVNAGVGRPFSREDAITATQFALWHFTNPDVRRPMLVGVDEGTSARIGKVADHRIERAVAETAPEANLALTPQETEGRVGSDIGEFTVSLSADNGMLTIEEAPEGIELVDLGSGNAVGTGTAVTSGDRFSVRVPAGLAAGAAKLKLTAEVPLQAGSVLVHEGGEAQQLALVSDNHPVEQQVVSEVNWTETPTVAPAIGTRAWDRSDRDQILAFDGGDVVDTVSYTGLIPGERHTLTGVLVDGETHEATEVTARRSFTPEAADGSVDVEFTVPAGYAGRELVAFERLFSGDDTTAEPVAVHEDPGDAGQTVIVEEEPVVEIPVTEAPVFDEPVVEAPVIEVPATGEPVVEESVVETPVVDEPVVDVPVVQAPVTETQVVDVPVAGGTDVEESEEGPTSPTPGGNCTDGRGLFSADSDCAPVLSARGLALALVPAVVLAVIAGGASNAVAATAAVTGSPYGHVVDHHRPPAGTGNPATAMSGVGPAPISAPQAQSRHEQPQEQMVQAHQMNGRQLANTGANVLSVVLLGLMFLLFGVGLLRWRGRGA</sequence>
<keyword evidence="2" id="KW-0812">Transmembrane</keyword>
<evidence type="ECO:0000313" key="6">
    <source>
        <dbReference type="Proteomes" id="UP001070238"/>
    </source>
</evidence>
<dbReference type="AlphaFoldDB" id="A0A9Q4GKB8"/>
<protein>
    <submittedName>
        <fullName evidence="5">VaFE repeat-containing surface-anchored protein</fullName>
    </submittedName>
</protein>
<proteinExistence type="predicted"/>
<accession>A0A9Q4GKB8</accession>
<feature type="domain" description="T-Q ester bond containing" evidence="4">
    <location>
        <begin position="284"/>
        <end position="401"/>
    </location>
</feature>
<keyword evidence="2" id="KW-1133">Transmembrane helix</keyword>
<evidence type="ECO:0000256" key="2">
    <source>
        <dbReference type="SAM" id="Phobius"/>
    </source>
</evidence>
<dbReference type="Proteomes" id="UP001070238">
    <property type="component" value="Unassembled WGS sequence"/>
</dbReference>
<evidence type="ECO:0000259" key="4">
    <source>
        <dbReference type="Pfam" id="PF18202"/>
    </source>
</evidence>
<evidence type="ECO:0000313" key="5">
    <source>
        <dbReference type="EMBL" id="MCX7537910.1"/>
    </source>
</evidence>
<dbReference type="EMBL" id="JAPMKX010000002">
    <property type="protein sequence ID" value="MCX7537910.1"/>
    <property type="molecule type" value="Genomic_DNA"/>
</dbReference>
<name>A0A9Q4GKB8_9CORY</name>
<reference evidence="5" key="1">
    <citation type="submission" date="2022-11" db="EMBL/GenBank/DDBJ databases">
        <title>Corynebacterium sp. isolated from Penguins.</title>
        <authorList>
            <person name="Sedlar K."/>
            <person name="Svec P."/>
        </authorList>
    </citation>
    <scope>NUCLEOTIDE SEQUENCE</scope>
    <source>
        <strain evidence="5">P5875</strain>
    </source>
</reference>
<keyword evidence="2" id="KW-0472">Membrane</keyword>
<evidence type="ECO:0000256" key="1">
    <source>
        <dbReference type="SAM" id="MobiDB-lite"/>
    </source>
</evidence>
<evidence type="ECO:0000259" key="3">
    <source>
        <dbReference type="Pfam" id="PF08341"/>
    </source>
</evidence>
<dbReference type="NCBIfam" id="TIGR03934">
    <property type="entry name" value="TQXA_dom"/>
    <property type="match status" value="1"/>
</dbReference>
<gene>
    <name evidence="5" type="ORF">OS123_05040</name>
</gene>
<comment type="caution">
    <text evidence="5">The sequence shown here is derived from an EMBL/GenBank/DDBJ whole genome shotgun (WGS) entry which is preliminary data.</text>
</comment>
<dbReference type="RefSeq" id="WP_267169296.1">
    <property type="nucleotide sequence ID" value="NZ_JAPMKX010000002.1"/>
</dbReference>
<feature type="domain" description="Thioester" evidence="3">
    <location>
        <begin position="42"/>
        <end position="117"/>
    </location>
</feature>
<dbReference type="Pfam" id="PF18202">
    <property type="entry name" value="TQ"/>
    <property type="match status" value="1"/>
</dbReference>
<organism evidence="5 6">
    <name type="scientific">Corynebacterium antarcticum</name>
    <dbReference type="NCBI Taxonomy" id="2800405"/>
    <lineage>
        <taxon>Bacteria</taxon>
        <taxon>Bacillati</taxon>
        <taxon>Actinomycetota</taxon>
        <taxon>Actinomycetes</taxon>
        <taxon>Mycobacteriales</taxon>
        <taxon>Corynebacteriaceae</taxon>
        <taxon>Corynebacterium</taxon>
    </lineage>
</organism>
<dbReference type="InterPro" id="IPR013552">
    <property type="entry name" value="Thioester_dom"/>
</dbReference>
<dbReference type="Pfam" id="PF08341">
    <property type="entry name" value="TED"/>
    <property type="match status" value="1"/>
</dbReference>
<dbReference type="NCBIfam" id="NF033903">
    <property type="entry name" value="VaFE_rpt"/>
    <property type="match status" value="1"/>
</dbReference>
<dbReference type="Gene3D" id="2.60.40.3930">
    <property type="match status" value="1"/>
</dbReference>
<dbReference type="InterPro" id="IPR041100">
    <property type="entry name" value="TQ"/>
</dbReference>
<dbReference type="InterPro" id="IPR023849">
    <property type="entry name" value="TQXA_dom"/>
</dbReference>
<feature type="transmembrane region" description="Helical" evidence="2">
    <location>
        <begin position="609"/>
        <end position="629"/>
    </location>
</feature>